<gene>
    <name evidence="2" type="ORF">DEBURN_LOCUS6500</name>
</gene>
<comment type="caution">
    <text evidence="2">The sequence shown here is derived from an EMBL/GenBank/DDBJ whole genome shotgun (WGS) entry which is preliminary data.</text>
</comment>
<keyword evidence="3" id="KW-1185">Reference proteome</keyword>
<feature type="compositionally biased region" description="Acidic residues" evidence="1">
    <location>
        <begin position="26"/>
        <end position="41"/>
    </location>
</feature>
<proteinExistence type="predicted"/>
<protein>
    <submittedName>
        <fullName evidence="2">4128_t:CDS:1</fullName>
    </submittedName>
</protein>
<organism evidence="2 3">
    <name type="scientific">Diversispora eburnea</name>
    <dbReference type="NCBI Taxonomy" id="1213867"/>
    <lineage>
        <taxon>Eukaryota</taxon>
        <taxon>Fungi</taxon>
        <taxon>Fungi incertae sedis</taxon>
        <taxon>Mucoromycota</taxon>
        <taxon>Glomeromycotina</taxon>
        <taxon>Glomeromycetes</taxon>
        <taxon>Diversisporales</taxon>
        <taxon>Diversisporaceae</taxon>
        <taxon>Diversispora</taxon>
    </lineage>
</organism>
<dbReference type="AlphaFoldDB" id="A0A9N9FIJ5"/>
<dbReference type="EMBL" id="CAJVPK010000675">
    <property type="protein sequence ID" value="CAG8538688.1"/>
    <property type="molecule type" value="Genomic_DNA"/>
</dbReference>
<accession>A0A9N9FIJ5</accession>
<evidence type="ECO:0000256" key="1">
    <source>
        <dbReference type="SAM" id="MobiDB-lite"/>
    </source>
</evidence>
<reference evidence="2" key="1">
    <citation type="submission" date="2021-06" db="EMBL/GenBank/DDBJ databases">
        <authorList>
            <person name="Kallberg Y."/>
            <person name="Tangrot J."/>
            <person name="Rosling A."/>
        </authorList>
    </citation>
    <scope>NUCLEOTIDE SEQUENCE</scope>
    <source>
        <strain evidence="2">AZ414A</strain>
    </source>
</reference>
<evidence type="ECO:0000313" key="2">
    <source>
        <dbReference type="EMBL" id="CAG8538688.1"/>
    </source>
</evidence>
<name>A0A9N9FIJ5_9GLOM</name>
<evidence type="ECO:0000313" key="3">
    <source>
        <dbReference type="Proteomes" id="UP000789706"/>
    </source>
</evidence>
<dbReference type="Proteomes" id="UP000789706">
    <property type="component" value="Unassembled WGS sequence"/>
</dbReference>
<feature type="compositionally biased region" description="Polar residues" evidence="1">
    <location>
        <begin position="1"/>
        <end position="17"/>
    </location>
</feature>
<feature type="region of interest" description="Disordered" evidence="1">
    <location>
        <begin position="1"/>
        <end position="41"/>
    </location>
</feature>
<sequence length="103" mass="11723">MNSFKHLNSNGEGSSTNLEKKKTAEVEDDKEESNDTDIDVEDIESVFDTIETTLEANKLSTYNKIRQTMQQIMGRMESLENRVTMSQVENQFSGSNRVPISTR</sequence>